<dbReference type="AlphaFoldDB" id="A0AA38LRJ9"/>
<keyword evidence="8" id="KW-0325">Glycoprotein</keyword>
<keyword evidence="2" id="KW-0813">Transport</keyword>
<feature type="compositionally biased region" description="Gly residues" evidence="9">
    <location>
        <begin position="307"/>
        <end position="320"/>
    </location>
</feature>
<evidence type="ECO:0000256" key="7">
    <source>
        <dbReference type="ARBA" id="ARBA00023157"/>
    </source>
</evidence>
<keyword evidence="13" id="KW-1185">Reference proteome</keyword>
<dbReference type="PROSITE" id="PS51914">
    <property type="entry name" value="MRH"/>
    <property type="match status" value="1"/>
</dbReference>
<gene>
    <name evidence="12" type="ORF">MKK02DRAFT_30322</name>
</gene>
<keyword evidence="6 10" id="KW-0472">Membrane</keyword>
<dbReference type="SUPFAM" id="SSF50911">
    <property type="entry name" value="Mannose 6-phosphate receptor domain"/>
    <property type="match status" value="1"/>
</dbReference>
<evidence type="ECO:0000256" key="2">
    <source>
        <dbReference type="ARBA" id="ARBA00022448"/>
    </source>
</evidence>
<keyword evidence="3 10" id="KW-0812">Transmembrane</keyword>
<keyword evidence="4" id="KW-0732">Signal</keyword>
<evidence type="ECO:0000256" key="4">
    <source>
        <dbReference type="ARBA" id="ARBA00022729"/>
    </source>
</evidence>
<feature type="region of interest" description="Disordered" evidence="9">
    <location>
        <begin position="213"/>
        <end position="331"/>
    </location>
</feature>
<dbReference type="GeneID" id="77727227"/>
<dbReference type="PANTHER" id="PTHR15071:SF0">
    <property type="entry name" value="MANNOSE 6-PHOSPHATE RECEPTOR-LIKE PROTEIN 1"/>
    <property type="match status" value="1"/>
</dbReference>
<sequence>MAKCHHPCTLTLDDGTHYDLSSLSSAKSDYTATVGEREYNLNVCRAVVGELYKVDDPELVGGYTTRDRGDFSLGQFNSTLLLSESTKQPMMYMKMGSACPLNPLTAASSAVRFVCNPNEFSAGKPVLVAALPPGDPANHCQFFFEWHTHVACPTTSKTELEKGHYIAFGSILLVAVLTWFLGHTFYNRLYLGRRGIEQFPIPHSLPSLSLPRINLPGRSPGNSGGFGSASTNTSKPSGGGFGWRRSSQRRGYSHIRAAEAEEDEEDGFAGRFSLEDDDDLDEPRDLTQGLVRENALGGEADAWRSSGAGGGVGQTGGGKGKAVEQGGLVDL</sequence>
<evidence type="ECO:0000256" key="6">
    <source>
        <dbReference type="ARBA" id="ARBA00023136"/>
    </source>
</evidence>
<dbReference type="InterPro" id="IPR028927">
    <property type="entry name" value="Man-6-P_rcpt"/>
</dbReference>
<dbReference type="InterPro" id="IPR009011">
    <property type="entry name" value="Man6P_isomerase_rcpt-bd_dom_sf"/>
</dbReference>
<protein>
    <submittedName>
        <fullName evidence="12">Mannose-6-phosphate receptor binding domain-containing protein</fullName>
    </submittedName>
</protein>
<dbReference type="InterPro" id="IPR044865">
    <property type="entry name" value="MRH_dom"/>
</dbReference>
<evidence type="ECO:0000256" key="5">
    <source>
        <dbReference type="ARBA" id="ARBA00022989"/>
    </source>
</evidence>
<comment type="subcellular location">
    <subcellularLocation>
        <location evidence="1">Endomembrane system</location>
    </subcellularLocation>
</comment>
<dbReference type="RefSeq" id="XP_052942310.1">
    <property type="nucleotide sequence ID" value="XM_053088022.1"/>
</dbReference>
<evidence type="ECO:0000313" key="13">
    <source>
        <dbReference type="Proteomes" id="UP001164286"/>
    </source>
</evidence>
<evidence type="ECO:0000256" key="3">
    <source>
        <dbReference type="ARBA" id="ARBA00022692"/>
    </source>
</evidence>
<feature type="transmembrane region" description="Helical" evidence="10">
    <location>
        <begin position="165"/>
        <end position="186"/>
    </location>
</feature>
<feature type="domain" description="MRH" evidence="11">
    <location>
        <begin position="6"/>
        <end position="154"/>
    </location>
</feature>
<evidence type="ECO:0000256" key="10">
    <source>
        <dbReference type="SAM" id="Phobius"/>
    </source>
</evidence>
<dbReference type="GO" id="GO:0005770">
    <property type="term" value="C:late endosome"/>
    <property type="evidence" value="ECO:0007669"/>
    <property type="project" value="TreeGrafter"/>
</dbReference>
<dbReference type="EMBL" id="JAKWFO010000014">
    <property type="protein sequence ID" value="KAI9632533.1"/>
    <property type="molecule type" value="Genomic_DNA"/>
</dbReference>
<evidence type="ECO:0000259" key="11">
    <source>
        <dbReference type="PROSITE" id="PS51914"/>
    </source>
</evidence>
<reference evidence="12" key="1">
    <citation type="journal article" date="2022" name="G3 (Bethesda)">
        <title>High quality genome of the basidiomycete yeast Dioszegia hungarica PDD-24b-2 isolated from cloud water.</title>
        <authorList>
            <person name="Jarrige D."/>
            <person name="Haridas S."/>
            <person name="Bleykasten-Grosshans C."/>
            <person name="Joly M."/>
            <person name="Nadalig T."/>
            <person name="Sancelme M."/>
            <person name="Vuilleumier S."/>
            <person name="Grigoriev I.V."/>
            <person name="Amato P."/>
            <person name="Bringel F."/>
        </authorList>
    </citation>
    <scope>NUCLEOTIDE SEQUENCE</scope>
    <source>
        <strain evidence="12">PDD-24b-2</strain>
    </source>
</reference>
<evidence type="ECO:0000256" key="9">
    <source>
        <dbReference type="SAM" id="MobiDB-lite"/>
    </source>
</evidence>
<dbReference type="Gene3D" id="2.70.130.10">
    <property type="entry name" value="Mannose-6-phosphate receptor binding domain"/>
    <property type="match status" value="1"/>
</dbReference>
<dbReference type="GO" id="GO:0000139">
    <property type="term" value="C:Golgi membrane"/>
    <property type="evidence" value="ECO:0007669"/>
    <property type="project" value="UniProtKB-SubCell"/>
</dbReference>
<evidence type="ECO:0000313" key="12">
    <source>
        <dbReference type="EMBL" id="KAI9632533.1"/>
    </source>
</evidence>
<dbReference type="Pfam" id="PF02157">
    <property type="entry name" value="Man-6-P_recep"/>
    <property type="match status" value="1"/>
</dbReference>
<keyword evidence="7" id="KW-1015">Disulfide bond</keyword>
<evidence type="ECO:0000256" key="8">
    <source>
        <dbReference type="ARBA" id="ARBA00023180"/>
    </source>
</evidence>
<keyword evidence="12" id="KW-0675">Receptor</keyword>
<accession>A0AA38LRJ9</accession>
<dbReference type="GO" id="GO:0010008">
    <property type="term" value="C:endosome membrane"/>
    <property type="evidence" value="ECO:0007669"/>
    <property type="project" value="UniProtKB-SubCell"/>
</dbReference>
<evidence type="ECO:0000256" key="1">
    <source>
        <dbReference type="ARBA" id="ARBA00004308"/>
    </source>
</evidence>
<dbReference type="GO" id="GO:0007034">
    <property type="term" value="P:vacuolar transport"/>
    <property type="evidence" value="ECO:0007669"/>
    <property type="project" value="TreeGrafter"/>
</dbReference>
<dbReference type="Proteomes" id="UP001164286">
    <property type="component" value="Unassembled WGS sequence"/>
</dbReference>
<comment type="caution">
    <text evidence="12">The sequence shown here is derived from an EMBL/GenBank/DDBJ whole genome shotgun (WGS) entry which is preliminary data.</text>
</comment>
<name>A0AA38LRJ9_9TREE</name>
<proteinExistence type="predicted"/>
<keyword evidence="5 10" id="KW-1133">Transmembrane helix</keyword>
<organism evidence="12 13">
    <name type="scientific">Dioszegia hungarica</name>
    <dbReference type="NCBI Taxonomy" id="4972"/>
    <lineage>
        <taxon>Eukaryota</taxon>
        <taxon>Fungi</taxon>
        <taxon>Dikarya</taxon>
        <taxon>Basidiomycota</taxon>
        <taxon>Agaricomycotina</taxon>
        <taxon>Tremellomycetes</taxon>
        <taxon>Tremellales</taxon>
        <taxon>Bulleribasidiaceae</taxon>
        <taxon>Dioszegia</taxon>
    </lineage>
</organism>
<dbReference type="PANTHER" id="PTHR15071">
    <property type="entry name" value="MANNOSE-6-PHOSPHATE RECEPTOR FAMILY MEMBER"/>
    <property type="match status" value="1"/>
</dbReference>